<dbReference type="OrthoDB" id="6400990at2"/>
<dbReference type="RefSeq" id="WP_147043055.1">
    <property type="nucleotide sequence ID" value="NZ_BAABIR010000003.1"/>
</dbReference>
<proteinExistence type="predicted"/>
<evidence type="ECO:0000256" key="1">
    <source>
        <dbReference type="SAM" id="SignalP"/>
    </source>
</evidence>
<evidence type="ECO:0000313" key="3">
    <source>
        <dbReference type="Proteomes" id="UP000321249"/>
    </source>
</evidence>
<keyword evidence="3" id="KW-1185">Reference proteome</keyword>
<feature type="signal peptide" evidence="1">
    <location>
        <begin position="1"/>
        <end position="25"/>
    </location>
</feature>
<dbReference type="EMBL" id="VOQQ01000001">
    <property type="protein sequence ID" value="TXC63649.1"/>
    <property type="molecule type" value="Genomic_DNA"/>
</dbReference>
<sequence length="136" mass="14753">MMPLRTLLPALVLLAATGSTSSGLARSAAPAPHGDECFNVRSVVDYSSAGRDAINVRVGGNRYYRLDILGTCPDIDLNFRLGLRSRSGSSWICHDTDAEVIARGPFGQPDRCPVVGMRQLSAEEVAAIRHPPRHRR</sequence>
<protein>
    <recommendedName>
        <fullName evidence="4">Secreted protein</fullName>
    </recommendedName>
</protein>
<dbReference type="InterPro" id="IPR045500">
    <property type="entry name" value="DUF6491"/>
</dbReference>
<feature type="chain" id="PRO_5022978803" description="Secreted protein" evidence="1">
    <location>
        <begin position="26"/>
        <end position="136"/>
    </location>
</feature>
<comment type="caution">
    <text evidence="2">The sequence shown here is derived from an EMBL/GenBank/DDBJ whole genome shotgun (WGS) entry which is preliminary data.</text>
</comment>
<gene>
    <name evidence="2" type="ORF">FRZ32_08235</name>
</gene>
<dbReference type="Pfam" id="PF20101">
    <property type="entry name" value="DUF6491"/>
    <property type="match status" value="1"/>
</dbReference>
<dbReference type="Proteomes" id="UP000321249">
    <property type="component" value="Unassembled WGS sequence"/>
</dbReference>
<evidence type="ECO:0000313" key="2">
    <source>
        <dbReference type="EMBL" id="TXC63649.1"/>
    </source>
</evidence>
<name>A0A5C6TTV3_9SPHN</name>
<keyword evidence="1" id="KW-0732">Signal</keyword>
<evidence type="ECO:0008006" key="4">
    <source>
        <dbReference type="Google" id="ProtNLM"/>
    </source>
</evidence>
<organism evidence="2 3">
    <name type="scientific">Allosphingosinicella ginsenosidimutans</name>
    <dbReference type="NCBI Taxonomy" id="1176539"/>
    <lineage>
        <taxon>Bacteria</taxon>
        <taxon>Pseudomonadati</taxon>
        <taxon>Pseudomonadota</taxon>
        <taxon>Alphaproteobacteria</taxon>
        <taxon>Sphingomonadales</taxon>
        <taxon>Sphingomonadaceae</taxon>
        <taxon>Allosphingosinicella</taxon>
    </lineage>
</organism>
<accession>A0A5C6TTV3</accession>
<reference evidence="2 3" key="1">
    <citation type="journal article" date="2015" name="J. Microbiol.">
        <title>Sphingosinicella ginsenosidimutans sp. nov., with ginsenoside converting activity.</title>
        <authorList>
            <person name="Kim J.K."/>
            <person name="Kang M.S."/>
            <person name="Park S.C."/>
            <person name="Kim K.M."/>
            <person name="Choi K."/>
            <person name="Yoon M.H."/>
            <person name="Im W.T."/>
        </authorList>
    </citation>
    <scope>NUCLEOTIDE SEQUENCE [LARGE SCALE GENOMIC DNA]</scope>
    <source>
        <strain evidence="2 3">BS-11</strain>
    </source>
</reference>
<dbReference type="AlphaFoldDB" id="A0A5C6TTV3"/>